<dbReference type="GO" id="GO:0007267">
    <property type="term" value="P:cell-cell signaling"/>
    <property type="evidence" value="ECO:0007669"/>
    <property type="project" value="TreeGrafter"/>
</dbReference>
<dbReference type="GeneTree" id="ENSGT01150000286930"/>
<reference evidence="15" key="2">
    <citation type="journal article" date="2007" name="PLoS Biol.">
        <title>Survey sequencing and comparative analysis of the elephant shark (Callorhinchus milii) genome.</title>
        <authorList>
            <person name="Venkatesh B."/>
            <person name="Kirkness E.F."/>
            <person name="Loh Y.H."/>
            <person name="Halpern A.L."/>
            <person name="Lee A.P."/>
            <person name="Johnson J."/>
            <person name="Dandona N."/>
            <person name="Viswanathan L.D."/>
            <person name="Tay A."/>
            <person name="Venter J.C."/>
            <person name="Strausberg R.L."/>
            <person name="Brenner S."/>
        </authorList>
    </citation>
    <scope>NUCLEOTIDE SEQUENCE [LARGE SCALE GENOMIC DNA]</scope>
</reference>
<feature type="transmembrane region" description="Helical" evidence="11">
    <location>
        <begin position="20"/>
        <end position="41"/>
    </location>
</feature>
<organism evidence="14 15">
    <name type="scientific">Callorhinchus milii</name>
    <name type="common">Ghost shark</name>
    <dbReference type="NCBI Taxonomy" id="7868"/>
    <lineage>
        <taxon>Eukaryota</taxon>
        <taxon>Metazoa</taxon>
        <taxon>Chordata</taxon>
        <taxon>Craniata</taxon>
        <taxon>Vertebrata</taxon>
        <taxon>Chondrichthyes</taxon>
        <taxon>Holocephali</taxon>
        <taxon>Chimaeriformes</taxon>
        <taxon>Callorhinchidae</taxon>
        <taxon>Callorhinchus</taxon>
    </lineage>
</organism>
<dbReference type="Pfam" id="PF00029">
    <property type="entry name" value="Connexin"/>
    <property type="match status" value="1"/>
</dbReference>
<evidence type="ECO:0000256" key="1">
    <source>
        <dbReference type="ARBA" id="ARBA00004610"/>
    </source>
</evidence>
<dbReference type="OMA" id="STRKKYH"/>
<dbReference type="GO" id="GO:0005243">
    <property type="term" value="F:gap junction channel activity"/>
    <property type="evidence" value="ECO:0007669"/>
    <property type="project" value="TreeGrafter"/>
</dbReference>
<feature type="transmembrane region" description="Helical" evidence="11">
    <location>
        <begin position="78"/>
        <end position="100"/>
    </location>
</feature>
<keyword evidence="3" id="KW-1003">Cell membrane</keyword>
<dbReference type="InterPro" id="IPR017990">
    <property type="entry name" value="Connexin_CS"/>
</dbReference>
<evidence type="ECO:0000256" key="6">
    <source>
        <dbReference type="ARBA" id="ARBA00022949"/>
    </source>
</evidence>
<dbReference type="GeneID" id="103182598"/>
<dbReference type="InParanoid" id="A0A4W3HB73"/>
<feature type="region of interest" description="Disordered" evidence="10">
    <location>
        <begin position="275"/>
        <end position="349"/>
    </location>
</feature>
<dbReference type="PROSITE" id="PS00407">
    <property type="entry name" value="CONNEXINS_1"/>
    <property type="match status" value="1"/>
</dbReference>
<keyword evidence="15" id="KW-1185">Reference proteome</keyword>
<keyword evidence="5 9" id="KW-0303">Gap junction</keyword>
<feature type="transmembrane region" description="Helical" evidence="11">
    <location>
        <begin position="195"/>
        <end position="219"/>
    </location>
</feature>
<evidence type="ECO:0000256" key="11">
    <source>
        <dbReference type="SAM" id="Phobius"/>
    </source>
</evidence>
<dbReference type="InterPro" id="IPR038359">
    <property type="entry name" value="Connexin_N_sf"/>
</dbReference>
<dbReference type="GO" id="GO:0005922">
    <property type="term" value="C:connexin complex"/>
    <property type="evidence" value="ECO:0007669"/>
    <property type="project" value="InterPro"/>
</dbReference>
<reference evidence="15" key="1">
    <citation type="journal article" date="2006" name="Science">
        <title>Ancient noncoding elements conserved in the human genome.</title>
        <authorList>
            <person name="Venkatesh B."/>
            <person name="Kirkness E.F."/>
            <person name="Loh Y.H."/>
            <person name="Halpern A.L."/>
            <person name="Lee A.P."/>
            <person name="Johnson J."/>
            <person name="Dandona N."/>
            <person name="Viswanathan L.D."/>
            <person name="Tay A."/>
            <person name="Venter J.C."/>
            <person name="Strausberg R.L."/>
            <person name="Brenner S."/>
        </authorList>
    </citation>
    <scope>NUCLEOTIDE SEQUENCE [LARGE SCALE GENOMIC DNA]</scope>
</reference>
<evidence type="ECO:0000256" key="9">
    <source>
        <dbReference type="RuleBase" id="RU000630"/>
    </source>
</evidence>
<proteinExistence type="inferred from homology"/>
<reference evidence="14" key="4">
    <citation type="submission" date="2025-08" db="UniProtKB">
        <authorList>
            <consortium name="Ensembl"/>
        </authorList>
    </citation>
    <scope>IDENTIFICATION</scope>
</reference>
<evidence type="ECO:0000256" key="4">
    <source>
        <dbReference type="ARBA" id="ARBA00022692"/>
    </source>
</evidence>
<keyword evidence="7 11" id="KW-1133">Transmembrane helix</keyword>
<dbReference type="Ensembl" id="ENSCMIT00000012893.1">
    <property type="protein sequence ID" value="ENSCMIP00000012605.1"/>
    <property type="gene ID" value="ENSCMIG00000006401.1"/>
</dbReference>
<evidence type="ECO:0000256" key="10">
    <source>
        <dbReference type="SAM" id="MobiDB-lite"/>
    </source>
</evidence>
<evidence type="ECO:0000313" key="14">
    <source>
        <dbReference type="Ensembl" id="ENSCMIP00000012605.1"/>
    </source>
</evidence>
<dbReference type="Gene3D" id="1.20.1440.80">
    <property type="entry name" value="Gap junction channel protein cysteine-rich domain"/>
    <property type="match status" value="1"/>
</dbReference>
<evidence type="ECO:0000259" key="13">
    <source>
        <dbReference type="SMART" id="SM01089"/>
    </source>
</evidence>
<dbReference type="PRINTS" id="PR00206">
    <property type="entry name" value="CONNEXIN"/>
</dbReference>
<evidence type="ECO:0000256" key="5">
    <source>
        <dbReference type="ARBA" id="ARBA00022868"/>
    </source>
</evidence>
<evidence type="ECO:0000256" key="7">
    <source>
        <dbReference type="ARBA" id="ARBA00022989"/>
    </source>
</evidence>
<evidence type="ECO:0000256" key="3">
    <source>
        <dbReference type="ARBA" id="ARBA00022475"/>
    </source>
</evidence>
<comment type="subunit">
    <text evidence="9">A connexon is composed of a hexamer of connexins.</text>
</comment>
<evidence type="ECO:0000259" key="12">
    <source>
        <dbReference type="SMART" id="SM00037"/>
    </source>
</evidence>
<dbReference type="SMART" id="SM01089">
    <property type="entry name" value="Connexin_CCC"/>
    <property type="match status" value="1"/>
</dbReference>
<dbReference type="AlphaFoldDB" id="A0A4W3HB73"/>
<feature type="compositionally biased region" description="Basic and acidic residues" evidence="10">
    <location>
        <begin position="297"/>
        <end position="323"/>
    </location>
</feature>
<dbReference type="Proteomes" id="UP000314986">
    <property type="component" value="Unassembled WGS sequence"/>
</dbReference>
<comment type="subcellular location">
    <subcellularLocation>
        <location evidence="1">Cell junction</location>
        <location evidence="1">Gap junction</location>
    </subcellularLocation>
    <subcellularLocation>
        <location evidence="2 9">Cell membrane</location>
        <topology evidence="2 9">Multi-pass membrane protein</topology>
    </subcellularLocation>
</comment>
<evidence type="ECO:0000256" key="2">
    <source>
        <dbReference type="ARBA" id="ARBA00004651"/>
    </source>
</evidence>
<dbReference type="PANTHER" id="PTHR11984:SF105">
    <property type="entry name" value="GAP JUNCTION PROTEIN"/>
    <property type="match status" value="1"/>
</dbReference>
<reference evidence="15" key="3">
    <citation type="journal article" date="2014" name="Nature">
        <title>Elephant shark genome provides unique insights into gnathostome evolution.</title>
        <authorList>
            <consortium name="International Elephant Shark Genome Sequencing Consortium"/>
            <person name="Venkatesh B."/>
            <person name="Lee A.P."/>
            <person name="Ravi V."/>
            <person name="Maurya A.K."/>
            <person name="Lian M.M."/>
            <person name="Swann J.B."/>
            <person name="Ohta Y."/>
            <person name="Flajnik M.F."/>
            <person name="Sutoh Y."/>
            <person name="Kasahara M."/>
            <person name="Hoon S."/>
            <person name="Gangu V."/>
            <person name="Roy S.W."/>
            <person name="Irimia M."/>
            <person name="Korzh V."/>
            <person name="Kondrychyn I."/>
            <person name="Lim Z.W."/>
            <person name="Tay B.H."/>
            <person name="Tohari S."/>
            <person name="Kong K.W."/>
            <person name="Ho S."/>
            <person name="Lorente-Galdos B."/>
            <person name="Quilez J."/>
            <person name="Marques-Bonet T."/>
            <person name="Raney B.J."/>
            <person name="Ingham P.W."/>
            <person name="Tay A."/>
            <person name="Hillier L.W."/>
            <person name="Minx P."/>
            <person name="Boehm T."/>
            <person name="Wilson R.K."/>
            <person name="Brenner S."/>
            <person name="Warren W.C."/>
        </authorList>
    </citation>
    <scope>NUCLEOTIDE SEQUENCE [LARGE SCALE GENOMIC DNA]</scope>
</reference>
<dbReference type="KEGG" id="cmk:103182598"/>
<gene>
    <name evidence="14" type="primary">LOC103182598</name>
</gene>
<keyword evidence="6" id="KW-0965">Cell junction</keyword>
<dbReference type="PROSITE" id="PS00408">
    <property type="entry name" value="CONNEXINS_2"/>
    <property type="match status" value="1"/>
</dbReference>
<feature type="domain" description="Connexin N-terminal" evidence="12">
    <location>
        <begin position="43"/>
        <end position="76"/>
    </location>
</feature>
<reference evidence="14" key="5">
    <citation type="submission" date="2025-09" db="UniProtKB">
        <authorList>
            <consortium name="Ensembl"/>
        </authorList>
    </citation>
    <scope>IDENTIFICATION</scope>
</reference>
<feature type="domain" description="Connexin cysteine-rich" evidence="13">
    <location>
        <begin position="152"/>
        <end position="218"/>
    </location>
</feature>
<comment type="similarity">
    <text evidence="9">Belongs to the connexin family.</text>
</comment>
<dbReference type="OrthoDB" id="9993956at2759"/>
<comment type="function">
    <text evidence="9">One gap junction consists of a cluster of closely packed pairs of transmembrane channels, the connexons, through which materials of low MW diffuse from one cell to a neighboring cell.</text>
</comment>
<keyword evidence="4 9" id="KW-0812">Transmembrane</keyword>
<dbReference type="InterPro" id="IPR013092">
    <property type="entry name" value="Connexin_N"/>
</dbReference>
<name>A0A4W3HB73_CALMI</name>
<dbReference type="STRING" id="7868.ENSCMIP00000012605"/>
<keyword evidence="8 11" id="KW-0472">Membrane</keyword>
<dbReference type="FunFam" id="1.20.1440.80:FF:000001">
    <property type="entry name" value="Gap junction alpha-1"/>
    <property type="match status" value="1"/>
</dbReference>
<accession>A0A4W3HB73</accession>
<feature type="transmembrane region" description="Helical" evidence="11">
    <location>
        <begin position="142"/>
        <end position="163"/>
    </location>
</feature>
<protein>
    <recommendedName>
        <fullName evidence="9">Gap junction protein</fullName>
    </recommendedName>
</protein>
<evidence type="ECO:0000313" key="15">
    <source>
        <dbReference type="Proteomes" id="UP000314986"/>
    </source>
</evidence>
<dbReference type="InterPro" id="IPR000500">
    <property type="entry name" value="Connexin"/>
</dbReference>
<feature type="compositionally biased region" description="Polar residues" evidence="10">
    <location>
        <begin position="286"/>
        <end position="296"/>
    </location>
</feature>
<evidence type="ECO:0000256" key="8">
    <source>
        <dbReference type="ARBA" id="ARBA00023136"/>
    </source>
</evidence>
<dbReference type="PANTHER" id="PTHR11984">
    <property type="entry name" value="CONNEXIN"/>
    <property type="match status" value="1"/>
</dbReference>
<dbReference type="RefSeq" id="XP_007897860.1">
    <property type="nucleotide sequence ID" value="XM_007899669.2"/>
</dbReference>
<sequence>MGDWSLLGRLLDSVHSHSTVIGKIWLTVLFVFRILLLGAGAEDVWGDEQSGFLCNTQQPGCENVCYDKAFPISHIRFWVLQIIFVSTPTLVYLGHVLHVIHQEEKVRCQHDEMEILVQKRKTSKHIVNNGKVKMQGTLLCTYLLNVLCKIILEIGFGVGQWYLYGFTLEPLFVCERSPCPHKVDCFISRPTEKSIFIIFMLAMAGVSLALNLVEIFYIICRQITGRKRKLRSQVYSKNALKYSTPPFVSGGISISSTTRPLSSIENYSSKDPNFQNTMNLKIENSGGKQSSDSQNIGKEDLGKISKEDESKMQHKVTGEKIGEVHQPFLGECQGTGSDESIKIQGEGQM</sequence>
<dbReference type="InterPro" id="IPR019570">
    <property type="entry name" value="Connexin_CCC"/>
</dbReference>
<dbReference type="SMART" id="SM00037">
    <property type="entry name" value="CNX"/>
    <property type="match status" value="1"/>
</dbReference>